<accession>A0A0C3CSG3</accession>
<protein>
    <submittedName>
        <fullName evidence="1">Uncharacterized protein</fullName>
    </submittedName>
</protein>
<evidence type="ECO:0000313" key="2">
    <source>
        <dbReference type="Proteomes" id="UP000053424"/>
    </source>
</evidence>
<gene>
    <name evidence="1" type="ORF">M413DRAFT_264131</name>
</gene>
<dbReference type="HOGENOM" id="CLU_2483613_0_0_1"/>
<sequence length="87" mass="10000">MTLLSVRRYCFHVREWEIASGPQVTCEVVPSESYRNSQCRHRISRHEIPFTSFQPTFSRAHSVIFVGCATGNFWLASEQRIHGATSN</sequence>
<dbReference type="EMBL" id="KN831770">
    <property type="protein sequence ID" value="KIM46841.1"/>
    <property type="molecule type" value="Genomic_DNA"/>
</dbReference>
<dbReference type="AlphaFoldDB" id="A0A0C3CSG3"/>
<reference evidence="2" key="2">
    <citation type="submission" date="2015-01" db="EMBL/GenBank/DDBJ databases">
        <title>Evolutionary Origins and Diversification of the Mycorrhizal Mutualists.</title>
        <authorList>
            <consortium name="DOE Joint Genome Institute"/>
            <consortium name="Mycorrhizal Genomics Consortium"/>
            <person name="Kohler A."/>
            <person name="Kuo A."/>
            <person name="Nagy L.G."/>
            <person name="Floudas D."/>
            <person name="Copeland A."/>
            <person name="Barry K.W."/>
            <person name="Cichocki N."/>
            <person name="Veneault-Fourrey C."/>
            <person name="LaButti K."/>
            <person name="Lindquist E.A."/>
            <person name="Lipzen A."/>
            <person name="Lundell T."/>
            <person name="Morin E."/>
            <person name="Murat C."/>
            <person name="Riley R."/>
            <person name="Ohm R."/>
            <person name="Sun H."/>
            <person name="Tunlid A."/>
            <person name="Henrissat B."/>
            <person name="Grigoriev I.V."/>
            <person name="Hibbett D.S."/>
            <person name="Martin F."/>
        </authorList>
    </citation>
    <scope>NUCLEOTIDE SEQUENCE [LARGE SCALE GENOMIC DNA]</scope>
    <source>
        <strain evidence="2">h7</strain>
    </source>
</reference>
<proteinExistence type="predicted"/>
<organism evidence="1 2">
    <name type="scientific">Hebeloma cylindrosporum</name>
    <dbReference type="NCBI Taxonomy" id="76867"/>
    <lineage>
        <taxon>Eukaryota</taxon>
        <taxon>Fungi</taxon>
        <taxon>Dikarya</taxon>
        <taxon>Basidiomycota</taxon>
        <taxon>Agaricomycotina</taxon>
        <taxon>Agaricomycetes</taxon>
        <taxon>Agaricomycetidae</taxon>
        <taxon>Agaricales</taxon>
        <taxon>Agaricineae</taxon>
        <taxon>Hymenogastraceae</taxon>
        <taxon>Hebeloma</taxon>
    </lineage>
</organism>
<reference evidence="1 2" key="1">
    <citation type="submission" date="2014-04" db="EMBL/GenBank/DDBJ databases">
        <authorList>
            <consortium name="DOE Joint Genome Institute"/>
            <person name="Kuo A."/>
            <person name="Gay G."/>
            <person name="Dore J."/>
            <person name="Kohler A."/>
            <person name="Nagy L.G."/>
            <person name="Floudas D."/>
            <person name="Copeland A."/>
            <person name="Barry K.W."/>
            <person name="Cichocki N."/>
            <person name="Veneault-Fourrey C."/>
            <person name="LaButti K."/>
            <person name="Lindquist E.A."/>
            <person name="Lipzen A."/>
            <person name="Lundell T."/>
            <person name="Morin E."/>
            <person name="Murat C."/>
            <person name="Sun H."/>
            <person name="Tunlid A."/>
            <person name="Henrissat B."/>
            <person name="Grigoriev I.V."/>
            <person name="Hibbett D.S."/>
            <person name="Martin F."/>
            <person name="Nordberg H.P."/>
            <person name="Cantor M.N."/>
            <person name="Hua S.X."/>
        </authorList>
    </citation>
    <scope>NUCLEOTIDE SEQUENCE [LARGE SCALE GENOMIC DNA]</scope>
    <source>
        <strain evidence="2">h7</strain>
    </source>
</reference>
<name>A0A0C3CSG3_HEBCY</name>
<keyword evidence="2" id="KW-1185">Reference proteome</keyword>
<evidence type="ECO:0000313" key="1">
    <source>
        <dbReference type="EMBL" id="KIM46841.1"/>
    </source>
</evidence>
<dbReference type="Proteomes" id="UP000053424">
    <property type="component" value="Unassembled WGS sequence"/>
</dbReference>